<dbReference type="AlphaFoldDB" id="G7WJN5"/>
<sequence length="33" mass="3989">MAEEYRYSNSLILTIIEMIIYAVVLVLFLMWHL</sequence>
<dbReference type="KEGG" id="dor:Desor_5080"/>
<proteinExistence type="predicted"/>
<accession>G7WJN5</accession>
<evidence type="ECO:0000313" key="3">
    <source>
        <dbReference type="Proteomes" id="UP000006346"/>
    </source>
</evidence>
<gene>
    <name evidence="2" type="ordered locus">Desor_5080</name>
</gene>
<reference evidence="3" key="1">
    <citation type="submission" date="2011-11" db="EMBL/GenBank/DDBJ databases">
        <title>Complete sequence of Desulfosporosinus orientis DSM 765.</title>
        <authorList>
            <person name="Lucas S."/>
            <person name="Han J."/>
            <person name="Lapidus A."/>
            <person name="Cheng J.-F."/>
            <person name="Goodwin L."/>
            <person name="Pitluck S."/>
            <person name="Peters L."/>
            <person name="Ovchinnikova G."/>
            <person name="Teshima H."/>
            <person name="Detter J.C."/>
            <person name="Han C."/>
            <person name="Tapia R."/>
            <person name="Land M."/>
            <person name="Hauser L."/>
            <person name="Kyrpides N."/>
            <person name="Ivanova N."/>
            <person name="Pagani I."/>
            <person name="Pester M."/>
            <person name="Spring S."/>
            <person name="Ollivier B."/>
            <person name="Rattei T."/>
            <person name="Klenk H.-P."/>
            <person name="Wagner M."/>
            <person name="Loy A."/>
            <person name="Woyke T."/>
        </authorList>
    </citation>
    <scope>NUCLEOTIDE SEQUENCE [LARGE SCALE GENOMIC DNA]</scope>
    <source>
        <strain evidence="3">ATCC 19365 / DSM 765 / NCIMB 8382 / VKM B-1628</strain>
    </source>
</reference>
<keyword evidence="1" id="KW-1133">Transmembrane helix</keyword>
<reference evidence="2 3" key="2">
    <citation type="journal article" date="2012" name="J. Bacteriol.">
        <title>Complete genome sequences of Desulfosporosinus orientis DSM765T, Desulfosporosinus youngiae DSM17734T, Desulfosporosinus meridiei DSM13257T, and Desulfosporosinus acidiphilus DSM22704T.</title>
        <authorList>
            <person name="Pester M."/>
            <person name="Brambilla E."/>
            <person name="Alazard D."/>
            <person name="Rattei T."/>
            <person name="Weinmaier T."/>
            <person name="Han J."/>
            <person name="Lucas S."/>
            <person name="Lapidus A."/>
            <person name="Cheng J.F."/>
            <person name="Goodwin L."/>
            <person name="Pitluck S."/>
            <person name="Peters L."/>
            <person name="Ovchinnikova G."/>
            <person name="Teshima H."/>
            <person name="Detter J.C."/>
            <person name="Han C.S."/>
            <person name="Tapia R."/>
            <person name="Land M.L."/>
            <person name="Hauser L."/>
            <person name="Kyrpides N.C."/>
            <person name="Ivanova N.N."/>
            <person name="Pagani I."/>
            <person name="Huntmann M."/>
            <person name="Wei C.L."/>
            <person name="Davenport K.W."/>
            <person name="Daligault H."/>
            <person name="Chain P.S."/>
            <person name="Chen A."/>
            <person name="Mavromatis K."/>
            <person name="Markowitz V."/>
            <person name="Szeto E."/>
            <person name="Mikhailova N."/>
            <person name="Pati A."/>
            <person name="Wagner M."/>
            <person name="Woyke T."/>
            <person name="Ollivier B."/>
            <person name="Klenk H.P."/>
            <person name="Spring S."/>
            <person name="Loy A."/>
        </authorList>
    </citation>
    <scope>NUCLEOTIDE SEQUENCE [LARGE SCALE GENOMIC DNA]</scope>
    <source>
        <strain evidence="3">ATCC 19365 / DSM 765 / NCIMB 8382 / VKM B-1628</strain>
    </source>
</reference>
<dbReference type="STRING" id="768706.Desor_5080"/>
<feature type="transmembrane region" description="Helical" evidence="1">
    <location>
        <begin position="12"/>
        <end position="31"/>
    </location>
</feature>
<dbReference type="EMBL" id="CP003108">
    <property type="protein sequence ID" value="AET70472.1"/>
    <property type="molecule type" value="Genomic_DNA"/>
</dbReference>
<dbReference type="HOGENOM" id="CLU_3381550_0_0_9"/>
<evidence type="ECO:0000313" key="2">
    <source>
        <dbReference type="EMBL" id="AET70472.1"/>
    </source>
</evidence>
<keyword evidence="3" id="KW-1185">Reference proteome</keyword>
<protein>
    <submittedName>
        <fullName evidence="2">Uncharacterized protein</fullName>
    </submittedName>
</protein>
<evidence type="ECO:0000256" key="1">
    <source>
        <dbReference type="SAM" id="Phobius"/>
    </source>
</evidence>
<name>G7WJN5_DESOD</name>
<organism evidence="2 3">
    <name type="scientific">Desulfosporosinus orientis (strain ATCC 19365 / DSM 765 / NCIMB 8382 / VKM B-1628 / Singapore I)</name>
    <name type="common">Desulfotomaculum orientis</name>
    <dbReference type="NCBI Taxonomy" id="768706"/>
    <lineage>
        <taxon>Bacteria</taxon>
        <taxon>Bacillati</taxon>
        <taxon>Bacillota</taxon>
        <taxon>Clostridia</taxon>
        <taxon>Eubacteriales</taxon>
        <taxon>Desulfitobacteriaceae</taxon>
        <taxon>Desulfosporosinus</taxon>
    </lineage>
</organism>
<keyword evidence="1" id="KW-0472">Membrane</keyword>
<keyword evidence="1" id="KW-0812">Transmembrane</keyword>
<dbReference type="Proteomes" id="UP000006346">
    <property type="component" value="Chromosome"/>
</dbReference>